<dbReference type="AlphaFoldDB" id="A0A5S9PA39"/>
<name>A0A5S9PA39_9GAMM</name>
<keyword evidence="1" id="KW-0812">Transmembrane</keyword>
<evidence type="ECO:0000313" key="2">
    <source>
        <dbReference type="EMBL" id="CAA0101388.1"/>
    </source>
</evidence>
<reference evidence="2 3" key="1">
    <citation type="submission" date="2019-11" db="EMBL/GenBank/DDBJ databases">
        <authorList>
            <person name="Holert J."/>
        </authorList>
    </citation>
    <scope>NUCLEOTIDE SEQUENCE [LARGE SCALE GENOMIC DNA]</scope>
    <source>
        <strain evidence="2">BC5_2</strain>
    </source>
</reference>
<feature type="transmembrane region" description="Helical" evidence="1">
    <location>
        <begin position="7"/>
        <end position="24"/>
    </location>
</feature>
<dbReference type="Proteomes" id="UP000434580">
    <property type="component" value="Unassembled WGS sequence"/>
</dbReference>
<gene>
    <name evidence="2" type="ORF">DPBNPPHM_03902</name>
</gene>
<evidence type="ECO:0000313" key="3">
    <source>
        <dbReference type="Proteomes" id="UP000434580"/>
    </source>
</evidence>
<dbReference type="OrthoDB" id="9914984at2"/>
<sequence length="68" mass="8125">MNVKALIVYAVIFIAAFTQWQSLSESTKDVAFYLIFALMVMQGNWLMWRIRRLEEKLQTKDTDQHAQW</sequence>
<organism evidence="2 3">
    <name type="scientific">BD1-7 clade bacterium</name>
    <dbReference type="NCBI Taxonomy" id="2029982"/>
    <lineage>
        <taxon>Bacteria</taxon>
        <taxon>Pseudomonadati</taxon>
        <taxon>Pseudomonadota</taxon>
        <taxon>Gammaproteobacteria</taxon>
        <taxon>Cellvibrionales</taxon>
        <taxon>Spongiibacteraceae</taxon>
        <taxon>BD1-7 clade</taxon>
    </lineage>
</organism>
<keyword evidence="1" id="KW-1133">Transmembrane helix</keyword>
<protein>
    <submittedName>
        <fullName evidence="2">Uncharacterized protein</fullName>
    </submittedName>
</protein>
<proteinExistence type="predicted"/>
<evidence type="ECO:0000256" key="1">
    <source>
        <dbReference type="SAM" id="Phobius"/>
    </source>
</evidence>
<dbReference type="EMBL" id="CACSII010000009">
    <property type="protein sequence ID" value="CAA0101388.1"/>
    <property type="molecule type" value="Genomic_DNA"/>
</dbReference>
<feature type="transmembrane region" description="Helical" evidence="1">
    <location>
        <begin position="30"/>
        <end position="48"/>
    </location>
</feature>
<accession>A0A5S9PA39</accession>
<keyword evidence="1" id="KW-0472">Membrane</keyword>